<proteinExistence type="predicted"/>
<dbReference type="PROSITE" id="PS51782">
    <property type="entry name" value="LYSM"/>
    <property type="match status" value="1"/>
</dbReference>
<dbReference type="Gene3D" id="2.60.40.10">
    <property type="entry name" value="Immunoglobulins"/>
    <property type="match status" value="10"/>
</dbReference>
<dbReference type="Pfam" id="PF05593">
    <property type="entry name" value="RHS_repeat"/>
    <property type="match status" value="9"/>
</dbReference>
<sequence>MVAIVSGNSLGLSLSSLTTLGQRGQLGTAGQGRSGEQSFVNVANGNLVLQDRDDVLMGRGLDIQAVRTYNSQGLLGDDNGDNWNVGAFGQKVVLTSGTLGAAGSTLTRTDRDGAQAVYTWDAAQSRYVSAAGSGAFDAIAHDGGASQLIWTDGDTGRIERYQSSGVGRLVSATDTDGNTVSYAYNTNGTVQSVTDASGDISYYDYSGTNLTQIRTVSGSVTTTTVRYGYDTSNRLSKVTVDLSPGDNVVSDNNVYVTTCTYDGASKRVASVTQSDGTQLNFTYVQAGGSFKVATVTDALGATTSFSYDTAQKTTTVTDPLGAQSVYLYDAQGQLLQVRSGVTAANLTGLSQVSYAYDAAGNVTLVTDGEGNKVTLQYDDHGNLTREVDSAGDTRVRTYNAANQLLTDTIYADAAMVDRGAFNKDAALPETTRYVYATGNANRLRFVIAPQGNVTEYRYDAYGQRTSAITYAGAAYNTAALALAEVPTEAQLSSWAAAQDLTRTELTELVYDARGQLASSTTYGSTAANGSGVAGTAAATQYIYDPRGLLLQKIEPATTAGGATAITTYTYDGLGRLLAVSAPSLDGGTTPHTTITSYDDANGKTSVTIASGLVTVSAYDKAGRLVSVTQQSAGTGVLGTTTYAYDKDGNLLMTQDPTGVRKWMLYDEAGRKIADIDATGAVIEYVYNANGQLRETIAYTSRIGTANLVDGVGKPATAWSATNTTTSLNALRPASMAQDQKVWRFYDTANRLTWQVDALGYVTQTTYDGASRILTVTQLANPIDVTQLGNGANVRILVDAATVGGVTLGVSAGTSPLGSAVTLTANIDGVSPGGMVTFFSGETVIGSATVVNGVATLITSELPVGVNSIRAAYSGDVNRPASISPVVQKTISGATTSAALSFSPNPASYGQAVTMSVALTTTQPPGLAPATGEVKFYNGTTLVGTASVINGLAMLTTSSLATGSFSIRAEYPGDANHAAAVSTQVLAVNPNQTTTTLQVSGNGSNLNLTAIVKSTIGPSTAPNGMVTFYNGSTVVGTGTLVNGVASIQVTGPVSAAPFKAIYAGDAGNASSNSSGASASPTPSASIISLGASATGVTQGDPMTLIAQVSGAVPSGLVTFFAGTQFLGRASVVNGQAVLVTNYLPIGTSTLIATYGGDANNATSVVVQGPAIQVAQGSTTVAAPTMSGIYTNGTNPTDGASPISVIVSVGGPDYNYPGTFSVFDGQTLIGSFVSTLSSSGGLPQIVIPPLSRGTHALTIVYSGDSVRPPASTPRQVIVGAIQTSVGLTSSRTSVTMGSVLMLSATVKASAAGYRGNPASGDVIFYRDGVAIGTVALVNGVATLSIPDMVLGTARITATYAGDANYNSATSAMLSEPVLASTQVTTTTTQLTTSAASGVYGTPLTLTASVAASGTSAGSTTGVIRFYSGAQLLGTASLVNGQASLTVSQLPAGTAALRAEYSGDANNATSVAVLSIAVNLATTSTVLQASATGVTQGDPVTLIAQVSGAVPSGLVTFFAGTQFLGRASVVNGQAVLVTNYLPIGTSTLIATYGGDANNATSVVVQGPAIQVAQGSTTVAAPTMSGIYTNGTNPTDGASPISVIVSVGGPDYNYPGTFSVFDGQTLIGSFVSTLSSSGGLPQIVIPPLSRGTHALTIVYSGDSVRPPASTPRQVIVGAIQTSVGLTSSRPQSINGTPVTFTAKVGAVAVGYRGASATGTVTFYRNGTAIGTADVINGVATLTLNNLSLGTGSITASYSGDANYGTATSGTLVQQISTTLATTNVSVAAVPTLAAYGAPVVLTAILTGQGNPEGGTVSFYDGTTLLGTASLVNGKAVLSLSNLEVGSHTIKAVYSGDANNATSTSYTYPTIAKAQAVLSDLTPTSVAKDGSLSVQVNGVSPGGLVSFYDGIRLLGTAEVVNGVATLSGVSLPPGTRTFTAAYVGDAHHLDSEISFTQVVTGAPVTTIYASLDILQDRTLIELYNRDGRLQGTLDAEGYLTEYKYNAAGELTQTIRYANRAANFSNVSARLAAVAIARASYNLSGLRPGSNSSADINSYKLYDAQGRLVGQVDGEGYLTETIYDTRGNVVQTIRRANPAGAVNAASTVDSIRPAPDAARDQVTVQTWSAANQLLTRTNPEGTVTRFAYDSVGQLVESTTALGTTDARTNRLRYDLQGRLIGELDGRGSDAVALTDPLALWAANGLTHTYDAAGRRSSTTDVNGHRTLFFYDAIGRLRYTVNALGEVTESRYSAQGQLTEEVVYGTRVDAATLGAATPGGLNTATLAGQLAAVADTAKDTHVLHSYNATGTQASTTDALGRTTSYSYNAFREAIASSYALKSGYVVTDTASYDRRGLQTKSVRDAATLAIARRQTYDAFGRVTERFDGNNNRSQMVYDRLGRVVTTIDALNAYRYTTYDAFDRVLTQRDALNNTTSYSYNTANRSTTVTTPEGVAMTTVRTRQGQTQSVTDGRGNTTSYSYDKSGNLLQTSAPLGAATVTTGSTFDKTGLRLTSTDANGVVTSYAYDAVNRLLTRTVDPAGLNLVTTYGYDAKGQTISVTDARGVITATQYDLNGQVVRQAVDPEGLNLVTSYAYDTTGQVLRVTAPNGSATQYTYDGAGRRIQEQTDPAGLNLTRSYEFDAADNLTRSIDANGNATRYAYDANNRRVFTLDALGNLSKQEYDAEGRVVRLTSYAVPIDTVGLGNAPTVAQIQAKVVTTAGSDGTESRRYDRDGRLSFSVDGTGAVVGYIYDKSNNVVETRAYANRLSLAGWNLASNPPVVADAARDERVRTVYDSLNRATWRVDGAGGVTQYMRDANGNVLETRAYANPMASAAFNAWNGTGAPAVTADTSRDTRVRTVYDNANRASWSVDALGDVSHTTYDANGNVLETRAYANGLDAATLAAWDGRSAPAPVADDAHDARVRNIYDAANRQSWRVDGTGAVQHTEYDGNGNVTRSRQFANAVAYTAAPQSVVASDSDRIVDYLYDAANRLSYQLRWTNTSDQVSGATDLREVTSYVYDGAGHLVRQTAHAAPLLDYVGNDIGSVFNNLTLSTLLDQSQFMAYDAAGRLRYSVDGVGAVTRNSYDGTGRLIRTEQFAHAIDIAPLQGAYNATGLLAPSMADIESRVQPDAGTDRITAFAHDGAGRRTFTVDALGGVSRSVYDAFGNLTQQIGYASPIAPPGAASSYTDAGLQAAVSVDAGADRIQRTLYDQANRRTFTVDALGAATESVYDGLGQEVETRRYARAISTAGLGTTASPGDIRARLSTDAANDRISRQVFDAAGRSVYGIDSLGFVSKTDYDGVGRVRGTTQYALAIPAATANTATAVAGAVVPHPGDRSKSFTVDAAGRVLSSVDPMGFTEAWSYNALGDKLSYTNARGSVWSYAYDRAGRMVQETSPQVELTAVTPGPDGRLQVDAAHSGVGSVVTLLSYDAFGNLRSRTEGYGRPEQRTTSYAYDQVGRQVRVTYPPVGVYNPSSDTFAVDGLDGRRDTTQTLYTETTYDALGNAVANRDIGGNYSYKTYDLVGRVAHEVDALGHVTGYERNTFGDGRVLTRYAVATGLAAGHPASLGRVQVQSTVDALVHDADRTLWTTYDRLGRGIEVREAAVYVHEGGSDTAQDAFAAKTTRNTYNTFGELTQVAQLKSAGNWTLTSNFYDRRGQQVASVDALGYVTIQAFDGAGNLSVRTEYAKAVIGWAGTGSLAGWTGLVNAGGIPPTPTADASNDRRVDTFYDRNNRKTSEIRRNVEYSDASNGTSTRGDLTTSYGYDAVGNLTRTADAKGGTTYSYYDALGRVTAVVEPTRASTENGAAVAPLTVFRRDAHGNVVLKTEYVNGADANGAPSSANPFPSTIGVPNPEIVQKQAEGWASIGAAAYISDTPFAGGVPLYKLRSLTPGNTDIYYYTASEADKLAHLAFGTIWADDGITGYVYDKDADVPGTVPLRRFQQLGGLYAWQALVATPEEAAAYQAAGWTEIETVARVSTSPMGSLDTSLFHMQKGQLPANNYYLLGSVEGDPYSDVGLVARTDRTAYAQYDALGHTVQSTDAMGVNHYSSYNSQGLIAKEWQAVTDNAGTTRTLFRAYQYDALGQQTHVLDPGTPTDSGTYINGAAGGAYTTHPKATVTPGNYGQAGGGMPGMPANEANGNLTLTQLIGLVKVGGGRVQIQFDYTTAAQIVPGTDGAPDTVVPGEPATYSRIFAINEFNAAQASKLVPDLPLGSVQQIRIVQEQNLGLNNWVSLWQGTAEQADGVSTLANGAGAAGVVVDTAMQYNAFGELVSRAVNGESGDYFEYDAAGRLWRTNSGDGIDKIALYDLQGHQTAEIRSAGQGRSDADLKRDFANAMQAAQRTDLRRTDTTYDLLGRVVKQELAARAESQGGLAVNNDVLSGGVAASAGYGGNGWSGINTVNLGWNTLAVLGSGDVLVEFDYVPRDAAGNSGPVQSRGQVFNASQANSGASFSWSDAANATHGGIQRVDAVRVYKKDIEGNWQPIIVNKGFGNIGQSVTVGTPADPQAVVRVQYRLAGSSGAWLEKSSPKFGDGLRIDLSDVPLGTYEYQVVNYLPGQPQPSTSATGTWVIGPRPLATIASSIGVNAGGQTLEWQGPGAGDTQTLRIRMADGNGGWGAWQERAIGSNGAGISTLDLTGLGGGTYEYELLWRHPGEAGAYAHATGQIGKVAGTPDQYVPGTDPVPASGLPHIEGLTVVSMESSYDGSMLAAVRLPLAYPYLSLFAVVAAVGAPTQMAITYPGDGYGYFFPWTPPNTRQITEGVYTYSYTYSLGPNVSEPTHQATGQLGYFGGNITLTDNTPPYTPGSPGTPGYTIPGTPAQYSWAATNGGPYPISEDPMLGGRQIGQAAAVNGVYADQRPAVIQNVDRWGNVVSITDPRSAAWKTTYSYNANNQLVRQVQSDADGNPGEDAAGVNANAPVTRLYYDQLGRQVAVRDANDHVNGQEWDAGGNLVRELHADGGVISYAYNAFGNRVRTIDAMGQGSWFLNDKLDRLVQTNRGAGADAIAESQRWDQAGRKLSQTNGAGNTIRYDYDLRGNIIRTAQPMGQATLAGYDAHNRKVVEVDANGTVAAWRYDHFGRLTGHTDIGGANYNYSYDNARQLVQQTNTRGQDLRYQYDAAGQTVRIDDNGAGQPQKTTSYRYDLAGRRLRETTVQGGVTYQDNQIAYDALGRIRWVADTRAYVYIDYDKVGNRTHVGIRVHDQTLNPTPDQNVEQHFQYDAMNRQTVVNAQDASGTLGAEGHRLTYDANGRRTSDVHNGPRVARVNGQWTPLADGGETAEVYTYDSLDRLKTTTRDGATIDTRTYDGAGRVLTSGTVLGVGGVDVDYINAHNFLNGGPLPADLAGGPLRADINFYDANGRLVQQINNSVGTTPVSNDTKYEYDAAGNMVLSSTDTRTFIPGAPVPLESRTAEQTWLQRAEGYQVQLRRTGSTTALGGLGYGYDANGFLVRTSDAGELTPSEQQHRFVNDAQGNVLYAYYTSSSDPSTQYNGQRQVVVNGEVLGRYGQTMDERFPQGNPFMPGSEAWKPEVAFSFGYQPIDGNYPAGSPGVYAVQTNDTLQSIAKGAYGDGNLWYLIADANGLMSNADLRAGQVLTIPSRVTSANNVNTFKPYDPSKIANDTPTMMARPQDEGGGCGAVGQVIVAVIAVVVAVYTGGVGGAMLGSVVGQAAGVAMGVQDNISLKQVALAGISAGVNMGVGELIGPSIQSVTNSAVATRFVIAALSNAATQGIAVATGLQEKFSWRSVAASAVGTGIGQALSGPLNSAFGTTDLGQFATRAVSGFAAGMATAALRGGRIGATQVAIDAFGNALGDSIAAANGQSSGRGSGTAGSPYVDPDTGDHIVFNNTPPSNDFSRVNAVMADAPDFGDGDALYVDRSNDVLLADASRYTGDRLSISLTPSERAADERLASGRQTADGQKRLDELQRNLNDLLRLREEVDSRKASGGLTGTSNVRQADSAAYRREAAQLASDLYASGAADIRMTETPASSRPYEPFESDYPVTEQPSTPVNTAEVAGPSFQAQNDQKVIVGSYNRWSEMGSALSDGRYGDAWSHFNFTASDQGRAAVQARLAPDPRFRQLDGMLASPLGAIAVGATTLLGGDARAQQAALGLGTAADGLLVARAGLAGRVTAYSGAQTTVAPDNVIVYRAEGKTPGARSQRVFIDAENNVTIPEALTQKGRGAERNLYVGFDAARATEFMQQRINRTGDGTVRSFEVPRSFLNELRKTAVPEDLRGQYPDRPVIADPTKAPDQYGLGPKQIEQIRSMIIPASGKTIY</sequence>
<dbReference type="Gene3D" id="3.10.350.10">
    <property type="entry name" value="LysM domain"/>
    <property type="match status" value="1"/>
</dbReference>
<feature type="coiled-coil region" evidence="2">
    <location>
        <begin position="5910"/>
        <end position="5937"/>
    </location>
</feature>
<evidence type="ECO:0000256" key="3">
    <source>
        <dbReference type="SAM" id="MobiDB-lite"/>
    </source>
</evidence>
<gene>
    <name evidence="5" type="ordered locus">Vapar_2290</name>
</gene>
<dbReference type="InterPro" id="IPR018392">
    <property type="entry name" value="LysM"/>
</dbReference>
<dbReference type="Pfam" id="PF01476">
    <property type="entry name" value="LysM"/>
    <property type="match status" value="1"/>
</dbReference>
<dbReference type="eggNOG" id="COG3209">
    <property type="taxonomic scope" value="Bacteria"/>
</dbReference>
<dbReference type="SUPFAM" id="SSF69304">
    <property type="entry name" value="Tricorn protease N-terminal domain"/>
    <property type="match status" value="1"/>
</dbReference>
<dbReference type="NCBIfam" id="TIGR01643">
    <property type="entry name" value="YD_repeat_2x"/>
    <property type="match status" value="16"/>
</dbReference>
<dbReference type="HOGENOM" id="CLU_222982_0_0_4"/>
<dbReference type="Pfam" id="PF18885">
    <property type="entry name" value="DUF5648"/>
    <property type="match status" value="1"/>
</dbReference>
<organism evidence="5">
    <name type="scientific">Variovorax paradoxus (strain S110)</name>
    <dbReference type="NCBI Taxonomy" id="543728"/>
    <lineage>
        <taxon>Bacteria</taxon>
        <taxon>Pseudomonadati</taxon>
        <taxon>Pseudomonadota</taxon>
        <taxon>Betaproteobacteria</taxon>
        <taxon>Burkholderiales</taxon>
        <taxon>Comamonadaceae</taxon>
        <taxon>Variovorax</taxon>
    </lineage>
</organism>
<dbReference type="PROSITE" id="PS50194">
    <property type="entry name" value="FILAMIN_REPEAT"/>
    <property type="match status" value="2"/>
</dbReference>
<evidence type="ECO:0000256" key="2">
    <source>
        <dbReference type="SAM" id="Coils"/>
    </source>
</evidence>
<dbReference type="eggNOG" id="COG1652">
    <property type="taxonomic scope" value="Bacteria"/>
</dbReference>
<dbReference type="PANTHER" id="PTHR32305:SF15">
    <property type="entry name" value="PROTEIN RHSA-RELATED"/>
    <property type="match status" value="1"/>
</dbReference>
<dbReference type="SMART" id="SM00257">
    <property type="entry name" value="LysM"/>
    <property type="match status" value="1"/>
</dbReference>
<dbReference type="InterPro" id="IPR050708">
    <property type="entry name" value="T6SS_VgrG/RHS"/>
</dbReference>
<dbReference type="InterPro" id="IPR032109">
    <property type="entry name" value="Big_3_5"/>
</dbReference>
<dbReference type="Gene3D" id="2.180.10.10">
    <property type="entry name" value="RHS repeat-associated core"/>
    <property type="match status" value="13"/>
</dbReference>
<dbReference type="InterPro" id="IPR036779">
    <property type="entry name" value="LysM_dom_sf"/>
</dbReference>
<protein>
    <submittedName>
        <fullName evidence="5">YD repeat protein</fullName>
    </submittedName>
</protein>
<dbReference type="InterPro" id="IPR013783">
    <property type="entry name" value="Ig-like_fold"/>
</dbReference>
<evidence type="ECO:0000256" key="1">
    <source>
        <dbReference type="ARBA" id="ARBA00022737"/>
    </source>
</evidence>
<reference evidence="5" key="1">
    <citation type="submission" date="2009-06" db="EMBL/GenBank/DDBJ databases">
        <title>Complete sequence of chromosome 1 of Variovorax paradoxus S110.</title>
        <authorList>
            <consortium name="US DOE Joint Genome Institute"/>
            <person name="Lucas S."/>
            <person name="Copeland A."/>
            <person name="Lapidus A."/>
            <person name="Glavina del Rio T."/>
            <person name="Tice H."/>
            <person name="Bruce D."/>
            <person name="Goodwin L."/>
            <person name="Pitluck S."/>
            <person name="Chertkov O."/>
            <person name="Brettin T."/>
            <person name="Detter J.C."/>
            <person name="Han C."/>
            <person name="Larimer F."/>
            <person name="Land M."/>
            <person name="Hauser L."/>
            <person name="Kyrpides N."/>
            <person name="Ovchinnikova G."/>
            <person name="Orwin P."/>
            <person name="Leadbetter J.R."/>
            <person name="Spain J.C."/>
            <person name="Han J.I."/>
        </authorList>
    </citation>
    <scope>NUCLEOTIDE SEQUENCE</scope>
    <source>
        <strain evidence="5">S110</strain>
    </source>
</reference>
<dbReference type="InterPro" id="IPR056823">
    <property type="entry name" value="TEN-like_YD-shell"/>
</dbReference>
<name>C5CYG0_VARPS</name>
<evidence type="ECO:0000313" key="5">
    <source>
        <dbReference type="EMBL" id="ACS18919.1"/>
    </source>
</evidence>
<evidence type="ECO:0000259" key="4">
    <source>
        <dbReference type="PROSITE" id="PS51782"/>
    </source>
</evidence>
<dbReference type="Pfam" id="PF25023">
    <property type="entry name" value="TEN_YD-shell"/>
    <property type="match status" value="2"/>
</dbReference>
<dbReference type="InterPro" id="IPR031325">
    <property type="entry name" value="RHS_repeat"/>
</dbReference>
<dbReference type="STRING" id="543728.Vapar_2290"/>
<dbReference type="PANTHER" id="PTHR32305">
    <property type="match status" value="1"/>
</dbReference>
<keyword evidence="1" id="KW-0677">Repeat</keyword>
<feature type="region of interest" description="Disordered" evidence="3">
    <location>
        <begin position="6230"/>
        <end position="6251"/>
    </location>
</feature>
<keyword evidence="2" id="KW-0175">Coiled coil</keyword>
<dbReference type="InterPro" id="IPR006530">
    <property type="entry name" value="YD"/>
</dbReference>
<dbReference type="Pfam" id="PF16640">
    <property type="entry name" value="Big_3_5"/>
    <property type="match status" value="9"/>
</dbReference>
<dbReference type="InterPro" id="IPR017868">
    <property type="entry name" value="Filamin/ABP280_repeat-like"/>
</dbReference>
<accession>C5CYG0</accession>
<dbReference type="KEGG" id="vap:Vapar_2290"/>
<dbReference type="CDD" id="cd00118">
    <property type="entry name" value="LysM"/>
    <property type="match status" value="1"/>
</dbReference>
<feature type="domain" description="LysM" evidence="4">
    <location>
        <begin position="5544"/>
        <end position="5591"/>
    </location>
</feature>
<dbReference type="eggNOG" id="COG3391">
    <property type="taxonomic scope" value="Bacteria"/>
</dbReference>
<dbReference type="EMBL" id="CP001635">
    <property type="protein sequence ID" value="ACS18919.1"/>
    <property type="molecule type" value="Genomic_DNA"/>
</dbReference>
<dbReference type="InterPro" id="IPR043708">
    <property type="entry name" value="DUF5648"/>
</dbReference>
<dbReference type="SUPFAM" id="SSF63829">
    <property type="entry name" value="Calcium-dependent phosphotriesterase"/>
    <property type="match status" value="1"/>
</dbReference>
<feature type="region of interest" description="Disordered" evidence="3">
    <location>
        <begin position="5980"/>
        <end position="6006"/>
    </location>
</feature>